<dbReference type="Proteomes" id="UP000002279">
    <property type="component" value="Chromosome 1"/>
</dbReference>
<proteinExistence type="predicted"/>
<feature type="compositionally biased region" description="Polar residues" evidence="1">
    <location>
        <begin position="110"/>
        <end position="122"/>
    </location>
</feature>
<gene>
    <name evidence="2" type="primary">ARHGEF33</name>
</gene>
<dbReference type="Ensembl" id="ENSOANT00000068273.1">
    <property type="protein sequence ID" value="ENSOANP00000042521.1"/>
    <property type="gene ID" value="ENSOANG00000014979.3"/>
</dbReference>
<dbReference type="GeneTree" id="ENSGT00940000162759"/>
<dbReference type="PANTHER" id="PTHR46944">
    <property type="entry name" value="RHO GUANINE NUCLEOTIDE EXCHANGE FACTOR 33"/>
    <property type="match status" value="1"/>
</dbReference>
<feature type="region of interest" description="Disordered" evidence="1">
    <location>
        <begin position="63"/>
        <end position="127"/>
    </location>
</feature>
<organism evidence="2 3">
    <name type="scientific">Ornithorhynchus anatinus</name>
    <name type="common">Duckbill platypus</name>
    <dbReference type="NCBI Taxonomy" id="9258"/>
    <lineage>
        <taxon>Eukaryota</taxon>
        <taxon>Metazoa</taxon>
        <taxon>Chordata</taxon>
        <taxon>Craniata</taxon>
        <taxon>Vertebrata</taxon>
        <taxon>Euteleostomi</taxon>
        <taxon>Mammalia</taxon>
        <taxon>Monotremata</taxon>
        <taxon>Ornithorhynchidae</taxon>
        <taxon>Ornithorhynchus</taxon>
    </lineage>
</organism>
<dbReference type="InterPro" id="IPR042849">
    <property type="entry name" value="ARHGEF33"/>
</dbReference>
<evidence type="ECO:0000313" key="3">
    <source>
        <dbReference type="Proteomes" id="UP000002279"/>
    </source>
</evidence>
<dbReference type="PANTHER" id="PTHR46944:SF1">
    <property type="entry name" value="RHO GUANINE NUCLEOTIDE EXCHANGE FACTOR 33"/>
    <property type="match status" value="1"/>
</dbReference>
<reference evidence="2 3" key="1">
    <citation type="journal article" date="2008" name="Nature">
        <title>Genome analysis of the platypus reveals unique signatures of evolution.</title>
        <authorList>
            <person name="Warren W.C."/>
            <person name="Hillier L.W."/>
            <person name="Marshall Graves J.A."/>
            <person name="Birney E."/>
            <person name="Ponting C.P."/>
            <person name="Grutzner F."/>
            <person name="Belov K."/>
            <person name="Miller W."/>
            <person name="Clarke L."/>
            <person name="Chinwalla A.T."/>
            <person name="Yang S.P."/>
            <person name="Heger A."/>
            <person name="Locke D.P."/>
            <person name="Miethke P."/>
            <person name="Waters P.D."/>
            <person name="Veyrunes F."/>
            <person name="Fulton L."/>
            <person name="Fulton B."/>
            <person name="Graves T."/>
            <person name="Wallis J."/>
            <person name="Puente X.S."/>
            <person name="Lopez-Otin C."/>
            <person name="Ordonez G.R."/>
            <person name="Eichler E.E."/>
            <person name="Chen L."/>
            <person name="Cheng Z."/>
            <person name="Deakin J.E."/>
            <person name="Alsop A."/>
            <person name="Thompson K."/>
            <person name="Kirby P."/>
            <person name="Papenfuss A.T."/>
            <person name="Wakefield M.J."/>
            <person name="Olender T."/>
            <person name="Lancet D."/>
            <person name="Huttley G.A."/>
            <person name="Smit A.F."/>
            <person name="Pask A."/>
            <person name="Temple-Smith P."/>
            <person name="Batzer M.A."/>
            <person name="Walker J.A."/>
            <person name="Konkel M.K."/>
            <person name="Harris R.S."/>
            <person name="Whittington C.M."/>
            <person name="Wong E.S."/>
            <person name="Gemmell N.J."/>
            <person name="Buschiazzo E."/>
            <person name="Vargas Jentzsch I.M."/>
            <person name="Merkel A."/>
            <person name="Schmitz J."/>
            <person name="Zemann A."/>
            <person name="Churakov G."/>
            <person name="Kriegs J.O."/>
            <person name="Brosius J."/>
            <person name="Murchison E.P."/>
            <person name="Sachidanandam R."/>
            <person name="Smith C."/>
            <person name="Hannon G.J."/>
            <person name="Tsend-Ayush E."/>
            <person name="McMillan D."/>
            <person name="Attenborough R."/>
            <person name="Rens W."/>
            <person name="Ferguson-Smith M."/>
            <person name="Lefevre C.M."/>
            <person name="Sharp J.A."/>
            <person name="Nicholas K.R."/>
            <person name="Ray D.A."/>
            <person name="Kube M."/>
            <person name="Reinhardt R."/>
            <person name="Pringle T.H."/>
            <person name="Taylor J."/>
            <person name="Jones R.C."/>
            <person name="Nixon B."/>
            <person name="Dacheux J.L."/>
            <person name="Niwa H."/>
            <person name="Sekita Y."/>
            <person name="Huang X."/>
            <person name="Stark A."/>
            <person name="Kheradpour P."/>
            <person name="Kellis M."/>
            <person name="Flicek P."/>
            <person name="Chen Y."/>
            <person name="Webber C."/>
            <person name="Hardison R."/>
            <person name="Nelson J."/>
            <person name="Hallsworth-Pepin K."/>
            <person name="Delehaunty K."/>
            <person name="Markovic C."/>
            <person name="Minx P."/>
            <person name="Feng Y."/>
            <person name="Kremitzki C."/>
            <person name="Mitreva M."/>
            <person name="Glasscock J."/>
            <person name="Wylie T."/>
            <person name="Wohldmann P."/>
            <person name="Thiru P."/>
            <person name="Nhan M.N."/>
            <person name="Pohl C.S."/>
            <person name="Smith S.M."/>
            <person name="Hou S."/>
            <person name="Nefedov M."/>
            <person name="de Jong P.J."/>
            <person name="Renfree M.B."/>
            <person name="Mardis E.R."/>
            <person name="Wilson R.K."/>
        </authorList>
    </citation>
    <scope>NUCLEOTIDE SEQUENCE [LARGE SCALE GENOMIC DNA]</scope>
    <source>
        <strain evidence="2 3">Glennie</strain>
    </source>
</reference>
<reference evidence="2" key="3">
    <citation type="submission" date="2025-09" db="UniProtKB">
        <authorList>
            <consortium name="Ensembl"/>
        </authorList>
    </citation>
    <scope>IDENTIFICATION</scope>
    <source>
        <strain evidence="2">Glennie</strain>
    </source>
</reference>
<sequence>VPARRSSSPCLRLTPTSGPEPGNWGPGINEAPSSLPLRDRWKGVPSGYEPYLQELHVEDTTRFCPKEERESEQTSFSDQNPRQDQKGGFRSSFRKLFKKKSSGSEYREITNGSLSMEPSPTKQDLFRNRLTVANDLDQGTAV</sequence>
<dbReference type="Bgee" id="ENSOANG00000014979">
    <property type="expression patterns" value="Expressed in cerebellum and 7 other cell types or tissues"/>
</dbReference>
<reference evidence="2" key="2">
    <citation type="submission" date="2025-08" db="UniProtKB">
        <authorList>
            <consortium name="Ensembl"/>
        </authorList>
    </citation>
    <scope>IDENTIFICATION</scope>
    <source>
        <strain evidence="2">Glennie</strain>
    </source>
</reference>
<dbReference type="AlphaFoldDB" id="A0A6I8NNZ9"/>
<name>A0A6I8NNZ9_ORNAN</name>
<protein>
    <submittedName>
        <fullName evidence="2">Rho guanine nucleotide exchange factor 33</fullName>
    </submittedName>
</protein>
<feature type="region of interest" description="Disordered" evidence="1">
    <location>
        <begin position="1"/>
        <end position="43"/>
    </location>
</feature>
<keyword evidence="3" id="KW-1185">Reference proteome</keyword>
<feature type="compositionally biased region" description="Polar residues" evidence="1">
    <location>
        <begin position="1"/>
        <end position="17"/>
    </location>
</feature>
<feature type="compositionally biased region" description="Basic residues" evidence="1">
    <location>
        <begin position="92"/>
        <end position="101"/>
    </location>
</feature>
<accession>A0A6I8NNZ9</accession>
<evidence type="ECO:0000256" key="1">
    <source>
        <dbReference type="SAM" id="MobiDB-lite"/>
    </source>
</evidence>
<feature type="compositionally biased region" description="Basic and acidic residues" evidence="1">
    <location>
        <begin position="63"/>
        <end position="72"/>
    </location>
</feature>
<evidence type="ECO:0000313" key="2">
    <source>
        <dbReference type="Ensembl" id="ENSOANP00000042521.1"/>
    </source>
</evidence>